<gene>
    <name evidence="2" type="ORF">TIFTF001_050391</name>
</gene>
<accession>A0AA88CPF3</accession>
<reference evidence="2" key="1">
    <citation type="submission" date="2023-07" db="EMBL/GenBank/DDBJ databases">
        <title>draft genome sequence of fig (Ficus carica).</title>
        <authorList>
            <person name="Takahashi T."/>
            <person name="Nishimura K."/>
        </authorList>
    </citation>
    <scope>NUCLEOTIDE SEQUENCE</scope>
</reference>
<evidence type="ECO:0000313" key="3">
    <source>
        <dbReference type="Proteomes" id="UP001187192"/>
    </source>
</evidence>
<feature type="region of interest" description="Disordered" evidence="1">
    <location>
        <begin position="33"/>
        <end position="52"/>
    </location>
</feature>
<proteinExistence type="predicted"/>
<keyword evidence="3" id="KW-1185">Reference proteome</keyword>
<evidence type="ECO:0000256" key="1">
    <source>
        <dbReference type="SAM" id="MobiDB-lite"/>
    </source>
</evidence>
<dbReference type="EMBL" id="BTGU01008210">
    <property type="protein sequence ID" value="GMN25795.1"/>
    <property type="molecule type" value="Genomic_DNA"/>
</dbReference>
<protein>
    <submittedName>
        <fullName evidence="2">Uncharacterized protein</fullName>
    </submittedName>
</protein>
<organism evidence="2 3">
    <name type="scientific">Ficus carica</name>
    <name type="common">Common fig</name>
    <dbReference type="NCBI Taxonomy" id="3494"/>
    <lineage>
        <taxon>Eukaryota</taxon>
        <taxon>Viridiplantae</taxon>
        <taxon>Streptophyta</taxon>
        <taxon>Embryophyta</taxon>
        <taxon>Tracheophyta</taxon>
        <taxon>Spermatophyta</taxon>
        <taxon>Magnoliopsida</taxon>
        <taxon>eudicotyledons</taxon>
        <taxon>Gunneridae</taxon>
        <taxon>Pentapetalae</taxon>
        <taxon>rosids</taxon>
        <taxon>fabids</taxon>
        <taxon>Rosales</taxon>
        <taxon>Moraceae</taxon>
        <taxon>Ficeae</taxon>
        <taxon>Ficus</taxon>
    </lineage>
</organism>
<evidence type="ECO:0000313" key="2">
    <source>
        <dbReference type="EMBL" id="GMN25795.1"/>
    </source>
</evidence>
<feature type="compositionally biased region" description="Basic and acidic residues" evidence="1">
    <location>
        <begin position="33"/>
        <end position="46"/>
    </location>
</feature>
<dbReference type="AlphaFoldDB" id="A0AA88CPF3"/>
<comment type="caution">
    <text evidence="2">The sequence shown here is derived from an EMBL/GenBank/DDBJ whole genome shotgun (WGS) entry which is preliminary data.</text>
</comment>
<sequence length="107" mass="11470">MGAVNMDWVSLARMTPRPVGQRCLPGLHGHLLEKNGKKKQVSDKLPFRSSHQRHRRTLNSIIGSLLAGVGASAGDVTTNIVVPFVDPRSPPCDAALCDTANVSHLPP</sequence>
<name>A0AA88CPF3_FICCA</name>
<dbReference type="Proteomes" id="UP001187192">
    <property type="component" value="Unassembled WGS sequence"/>
</dbReference>